<feature type="transmembrane region" description="Helical" evidence="2">
    <location>
        <begin position="426"/>
        <end position="448"/>
    </location>
</feature>
<dbReference type="GO" id="GO:0005249">
    <property type="term" value="F:voltage-gated potassium channel activity"/>
    <property type="evidence" value="ECO:0007669"/>
    <property type="project" value="TreeGrafter"/>
</dbReference>
<dbReference type="OrthoDB" id="421226at2759"/>
<keyword evidence="2" id="KW-1133">Transmembrane helix</keyword>
<dbReference type="Gene3D" id="1.10.287.630">
    <property type="entry name" value="Helix hairpin bin"/>
    <property type="match status" value="1"/>
</dbReference>
<dbReference type="InterPro" id="IPR013099">
    <property type="entry name" value="K_chnl_dom"/>
</dbReference>
<feature type="transmembrane region" description="Helical" evidence="2">
    <location>
        <begin position="197"/>
        <end position="220"/>
    </location>
</feature>
<proteinExistence type="predicted"/>
<dbReference type="GeneID" id="7824474"/>
<feature type="compositionally biased region" description="Low complexity" evidence="1">
    <location>
        <begin position="824"/>
        <end position="840"/>
    </location>
</feature>
<dbReference type="GO" id="GO:0035725">
    <property type="term" value="P:sodium ion transmembrane transport"/>
    <property type="evidence" value="ECO:0007669"/>
    <property type="project" value="TreeGrafter"/>
</dbReference>
<dbReference type="Pfam" id="PF07885">
    <property type="entry name" value="Ion_trans_2"/>
    <property type="match status" value="1"/>
</dbReference>
<dbReference type="GO" id="GO:0098855">
    <property type="term" value="C:HCN channel complex"/>
    <property type="evidence" value="ECO:0007669"/>
    <property type="project" value="TreeGrafter"/>
</dbReference>
<dbReference type="SUPFAM" id="SSF81324">
    <property type="entry name" value="Voltage-gated potassium channels"/>
    <property type="match status" value="1"/>
</dbReference>
<evidence type="ECO:0000313" key="4">
    <source>
        <dbReference type="EMBL" id="EAR85572.2"/>
    </source>
</evidence>
<dbReference type="InterPro" id="IPR000595">
    <property type="entry name" value="cNMP-bd_dom"/>
</dbReference>
<evidence type="ECO:0000313" key="5">
    <source>
        <dbReference type="Proteomes" id="UP000009168"/>
    </source>
</evidence>
<dbReference type="PANTHER" id="PTHR45689:SF5">
    <property type="entry name" value="I[[H]] CHANNEL, ISOFORM E"/>
    <property type="match status" value="1"/>
</dbReference>
<dbReference type="InParanoid" id="I7MD64"/>
<dbReference type="Gene3D" id="1.10.287.70">
    <property type="match status" value="1"/>
</dbReference>
<feature type="transmembrane region" description="Helical" evidence="2">
    <location>
        <begin position="310"/>
        <end position="327"/>
    </location>
</feature>
<keyword evidence="5" id="KW-1185">Reference proteome</keyword>
<dbReference type="EMBL" id="GG662536">
    <property type="protein sequence ID" value="EAR85572.2"/>
    <property type="molecule type" value="Genomic_DNA"/>
</dbReference>
<name>I7MD64_TETTS</name>
<feature type="region of interest" description="Disordered" evidence="1">
    <location>
        <begin position="928"/>
        <end position="953"/>
    </location>
</feature>
<feature type="region of interest" description="Disordered" evidence="1">
    <location>
        <begin position="818"/>
        <end position="840"/>
    </location>
</feature>
<feature type="region of interest" description="Disordered" evidence="1">
    <location>
        <begin position="998"/>
        <end position="1024"/>
    </location>
</feature>
<feature type="compositionally biased region" description="Basic and acidic residues" evidence="1">
    <location>
        <begin position="935"/>
        <end position="953"/>
    </location>
</feature>
<dbReference type="eggNOG" id="KOG0498">
    <property type="taxonomic scope" value="Eukaryota"/>
</dbReference>
<reference evidence="5" key="1">
    <citation type="journal article" date="2006" name="PLoS Biol.">
        <title>Macronuclear genome sequence of the ciliate Tetrahymena thermophila, a model eukaryote.</title>
        <authorList>
            <person name="Eisen J.A."/>
            <person name="Coyne R.S."/>
            <person name="Wu M."/>
            <person name="Wu D."/>
            <person name="Thiagarajan M."/>
            <person name="Wortman J.R."/>
            <person name="Badger J.H."/>
            <person name="Ren Q."/>
            <person name="Amedeo P."/>
            <person name="Jones K.M."/>
            <person name="Tallon L.J."/>
            <person name="Delcher A.L."/>
            <person name="Salzberg S.L."/>
            <person name="Silva J.C."/>
            <person name="Haas B.J."/>
            <person name="Majoros W.H."/>
            <person name="Farzad M."/>
            <person name="Carlton J.M."/>
            <person name="Smith R.K. Jr."/>
            <person name="Garg J."/>
            <person name="Pearlman R.E."/>
            <person name="Karrer K.M."/>
            <person name="Sun L."/>
            <person name="Manning G."/>
            <person name="Elde N.C."/>
            <person name="Turkewitz A.P."/>
            <person name="Asai D.J."/>
            <person name="Wilkes D.E."/>
            <person name="Wang Y."/>
            <person name="Cai H."/>
            <person name="Collins K."/>
            <person name="Stewart B.A."/>
            <person name="Lee S.R."/>
            <person name="Wilamowska K."/>
            <person name="Weinberg Z."/>
            <person name="Ruzzo W.L."/>
            <person name="Wloga D."/>
            <person name="Gaertig J."/>
            <person name="Frankel J."/>
            <person name="Tsao C.-C."/>
            <person name="Gorovsky M.A."/>
            <person name="Keeling P.J."/>
            <person name="Waller R.F."/>
            <person name="Patron N.J."/>
            <person name="Cherry J.M."/>
            <person name="Stover N.A."/>
            <person name="Krieger C.J."/>
            <person name="del Toro C."/>
            <person name="Ryder H.F."/>
            <person name="Williamson S.C."/>
            <person name="Barbeau R.A."/>
            <person name="Hamilton E.P."/>
            <person name="Orias E."/>
        </authorList>
    </citation>
    <scope>NUCLEOTIDE SEQUENCE [LARGE SCALE GENOMIC DNA]</scope>
    <source>
        <strain evidence="5">SB210</strain>
    </source>
</reference>
<feature type="transmembrane region" description="Helical" evidence="2">
    <location>
        <begin position="226"/>
        <end position="250"/>
    </location>
</feature>
<dbReference type="GO" id="GO:0003254">
    <property type="term" value="P:regulation of membrane depolarization"/>
    <property type="evidence" value="ECO:0007669"/>
    <property type="project" value="TreeGrafter"/>
</dbReference>
<evidence type="ECO:0000259" key="3">
    <source>
        <dbReference type="PROSITE" id="PS50042"/>
    </source>
</evidence>
<dbReference type="PROSITE" id="PS50042">
    <property type="entry name" value="CNMP_BINDING_3"/>
    <property type="match status" value="1"/>
</dbReference>
<accession>I7MD64</accession>
<dbReference type="InterPro" id="IPR014710">
    <property type="entry name" value="RmlC-like_jellyroll"/>
</dbReference>
<dbReference type="KEGG" id="tet:TTHERM_00419750"/>
<dbReference type="RefSeq" id="XP_001033235.2">
    <property type="nucleotide sequence ID" value="XM_001033235.2"/>
</dbReference>
<feature type="domain" description="Cyclic nucleotide-binding" evidence="3">
    <location>
        <begin position="653"/>
        <end position="697"/>
    </location>
</feature>
<dbReference type="Proteomes" id="UP000009168">
    <property type="component" value="Unassembled WGS sequence"/>
</dbReference>
<keyword evidence="2" id="KW-0812">Transmembrane</keyword>
<dbReference type="SUPFAM" id="SSF51206">
    <property type="entry name" value="cAMP-binding domain-like"/>
    <property type="match status" value="1"/>
</dbReference>
<feature type="transmembrane region" description="Helical" evidence="2">
    <location>
        <begin position="394"/>
        <end position="414"/>
    </location>
</feature>
<organism evidence="4 5">
    <name type="scientific">Tetrahymena thermophila (strain SB210)</name>
    <dbReference type="NCBI Taxonomy" id="312017"/>
    <lineage>
        <taxon>Eukaryota</taxon>
        <taxon>Sar</taxon>
        <taxon>Alveolata</taxon>
        <taxon>Ciliophora</taxon>
        <taxon>Intramacronucleata</taxon>
        <taxon>Oligohymenophorea</taxon>
        <taxon>Hymenostomatida</taxon>
        <taxon>Tetrahymenina</taxon>
        <taxon>Tetrahymenidae</taxon>
        <taxon>Tetrahymena</taxon>
    </lineage>
</organism>
<dbReference type="InterPro" id="IPR018490">
    <property type="entry name" value="cNMP-bd_dom_sf"/>
</dbReference>
<keyword evidence="2" id="KW-0472">Membrane</keyword>
<feature type="compositionally biased region" description="Polar residues" evidence="1">
    <location>
        <begin position="1002"/>
        <end position="1024"/>
    </location>
</feature>
<gene>
    <name evidence="4" type="ORF">TTHERM_00419750</name>
</gene>
<dbReference type="Gene3D" id="2.60.120.10">
    <property type="entry name" value="Jelly Rolls"/>
    <property type="match status" value="1"/>
</dbReference>
<protein>
    <submittedName>
        <fullName evidence="4">Cyclic nucleotide-binding domain protein</fullName>
    </submittedName>
</protein>
<dbReference type="InterPro" id="IPR051413">
    <property type="entry name" value="K/Na_HCN_channel"/>
</dbReference>
<sequence>MSNYTLIFSLQYTRKKTDYFYFYFTKGKNKNIVAFRLTQSEEIKMLEAIKLLKGQSSFSVKSQVVGQLDSPKNQTNKVVANNKFSARNIFVNARLKIRVAKLLSALATRRFNNFTPYLFQKINDKAFYNTHTNKVQELIKIQVEDEYQSNLLHKQLLANRRNSKLSKDKHFCSYLIQRIQFILENIPIINPNSLPKLLWDSLLSFVIVVMLTVVPVKLAVQDYFLSYYLGTELVLILIIILTIIDIIINLNTAFFRNGKIVVKRSQIVVNYLNQVGIYDFLIMQALVYELGQSYSNNAVISLSQDLKKNWFYQAQQILLLLLFYVKSQKLNKFFYKVEEMLSFKRRTTNFLSLVKLLFFILKVGHIFACLWLFVGREDKDNSWLKNLSDDWKEQYIKSFYFIAVTMTTIGYGDIVPTNLTETIISIFSMIIAAGVFGYTINSIGTIFLQLKKEDEQIQENLFTINRYMSEKNITRELQQSIREYLEYYWSQWKDDNSQEEQKIIQQLSEEMKMSLLMQANKIILNDCQFLQKNFTQEALQNCVKLIKEKKLTPNEFLINSMEDNSKNGILFFVERGEIDIYQEFSLTQISTLNQSDQPFTNPLQNISNYLNISQNLQGQMSQQQQQVKMQNEQSNLIINETSHSESNKAKMHVCTIKKGQYFGENSFFTNFNNRFIAKSRGFSKVLYIERDQFIEYLKANHFNDDYEKFCHLRDSIIQNDLQNLHQKCSICKNLEHNPLQCSYVHHQPLKLIVLKRYNCSKDIKIREKYNRRKVKQKNCLSHLDEIYEQFEKFIQKNENYIEENIKLVDYTISDLSDDFDESEQSSSNQESQSTIQQEQNNLSNQLSQFQQLQNENNKVEEDLHSFQEVEADDNTSLFKHTTQTKKLKQQENKFRCNQALPNKFKQSQRANYLRSRTDLRALTMKVVENQSDSSHSSEKESQKQVEQKSHENIISQKKIELKISSNGISKIVNQNSGKNIIPSISSFKRIMFQDEQPKSYVKQLSQKNIDKQPQQSANTQHQRQSLNPFNRMKSIKAGIIQRTAQRQSNFLESLHFQNQIQYETNNENKKSSNLLEKKQKEENISLKKQRRVQIFTTQDYAAQDYTNFHLFQSDFAFVSSFEVMKNYKFYYPKFNSDKIISKLRRKRIQGNNILKLTLQAKSKINQVRRESIFQIFQTQLNVIKNKRLSDKFRTQEPSSIQLNEKNNQQIQQYEQSAKVQQIQEEPKDTFTDHITEKKLIDKAEPLKVEQKSNNSSSKNFFKNIKLNLSKKPLSPQQTMLINIKKNSISDENNLNLDDEDFNFDKSLTGSGYNRLKLSRTPSNFTKLNFIKNDSQQIDDNQTDIYQSNL</sequence>
<evidence type="ECO:0000256" key="2">
    <source>
        <dbReference type="SAM" id="Phobius"/>
    </source>
</evidence>
<feature type="transmembrane region" description="Helical" evidence="2">
    <location>
        <begin position="271"/>
        <end position="290"/>
    </location>
</feature>
<feature type="transmembrane region" description="Helical" evidence="2">
    <location>
        <begin position="348"/>
        <end position="374"/>
    </location>
</feature>
<dbReference type="PANTHER" id="PTHR45689">
    <property type="entry name" value="I[[H]] CHANNEL, ISOFORM E"/>
    <property type="match status" value="1"/>
</dbReference>
<evidence type="ECO:0000256" key="1">
    <source>
        <dbReference type="SAM" id="MobiDB-lite"/>
    </source>
</evidence>